<dbReference type="PANTHER" id="PTHR23501">
    <property type="entry name" value="MAJOR FACILITATOR SUPERFAMILY"/>
    <property type="match status" value="1"/>
</dbReference>
<proteinExistence type="predicted"/>
<feature type="transmembrane region" description="Helical" evidence="5">
    <location>
        <begin position="171"/>
        <end position="199"/>
    </location>
</feature>
<feature type="transmembrane region" description="Helical" evidence="5">
    <location>
        <begin position="52"/>
        <end position="74"/>
    </location>
</feature>
<feature type="transmembrane region" description="Helical" evidence="5">
    <location>
        <begin position="86"/>
        <end position="105"/>
    </location>
</feature>
<evidence type="ECO:0000256" key="5">
    <source>
        <dbReference type="SAM" id="Phobius"/>
    </source>
</evidence>
<reference evidence="7" key="1">
    <citation type="submission" date="2021-01" db="EMBL/GenBank/DDBJ databases">
        <title>Whole genome shotgun sequence of Rugosimonospora africana NBRC 104875.</title>
        <authorList>
            <person name="Komaki H."/>
            <person name="Tamura T."/>
        </authorList>
    </citation>
    <scope>NUCLEOTIDE SEQUENCE</scope>
    <source>
        <strain evidence="7">NBRC 104875</strain>
    </source>
</reference>
<dbReference type="InterPro" id="IPR020846">
    <property type="entry name" value="MFS_dom"/>
</dbReference>
<evidence type="ECO:0000256" key="2">
    <source>
        <dbReference type="ARBA" id="ARBA00022692"/>
    </source>
</evidence>
<sequence length="227" mass="22432">MIPSGYTVPAQPPVVRPLWSLAGPALGALLAAGLLTAPIGPLATAIQRDLGLSIGTVMVFVGAPYAVLAVALVAPGYLLGRLGPTATGVPALVLMLLGNAVSVFAQSTALILIGRLLAGAGAGVIVGVAFALSGQLSRWRTQARLALALALGVALLLGPVVSGVLTNVATWRWAFLAGVPVAAVALAAAAASGIAMAVLRASRPGPLPGPAMTAPFPSQPWPGGPTR</sequence>
<evidence type="ECO:0000313" key="7">
    <source>
        <dbReference type="EMBL" id="GIH19860.1"/>
    </source>
</evidence>
<evidence type="ECO:0000256" key="4">
    <source>
        <dbReference type="ARBA" id="ARBA00023136"/>
    </source>
</evidence>
<feature type="domain" description="Major facilitator superfamily (MFS) profile" evidence="6">
    <location>
        <begin position="20"/>
        <end position="227"/>
    </location>
</feature>
<dbReference type="RefSeq" id="WP_203923305.1">
    <property type="nucleotide sequence ID" value="NZ_BONZ01000086.1"/>
</dbReference>
<feature type="transmembrane region" description="Helical" evidence="5">
    <location>
        <begin position="21"/>
        <end position="40"/>
    </location>
</feature>
<keyword evidence="3 5" id="KW-1133">Transmembrane helix</keyword>
<feature type="transmembrane region" description="Helical" evidence="5">
    <location>
        <begin position="111"/>
        <end position="133"/>
    </location>
</feature>
<keyword evidence="2 5" id="KW-0812">Transmembrane</keyword>
<dbReference type="PROSITE" id="PS50850">
    <property type="entry name" value="MFS"/>
    <property type="match status" value="1"/>
</dbReference>
<dbReference type="GO" id="GO:0005886">
    <property type="term" value="C:plasma membrane"/>
    <property type="evidence" value="ECO:0007669"/>
    <property type="project" value="UniProtKB-SubCell"/>
</dbReference>
<name>A0A8J3QYR3_9ACTN</name>
<dbReference type="AlphaFoldDB" id="A0A8J3QYR3"/>
<gene>
    <name evidence="7" type="ORF">Raf01_80320</name>
</gene>
<dbReference type="SUPFAM" id="SSF103473">
    <property type="entry name" value="MFS general substrate transporter"/>
    <property type="match status" value="1"/>
</dbReference>
<accession>A0A8J3QYR3</accession>
<evidence type="ECO:0000256" key="3">
    <source>
        <dbReference type="ARBA" id="ARBA00022989"/>
    </source>
</evidence>
<comment type="caution">
    <text evidence="7">The sequence shown here is derived from an EMBL/GenBank/DDBJ whole genome shotgun (WGS) entry which is preliminary data.</text>
</comment>
<protein>
    <recommendedName>
        <fullName evidence="6">Major facilitator superfamily (MFS) profile domain-containing protein</fullName>
    </recommendedName>
</protein>
<keyword evidence="8" id="KW-1185">Reference proteome</keyword>
<organism evidence="7 8">
    <name type="scientific">Rugosimonospora africana</name>
    <dbReference type="NCBI Taxonomy" id="556532"/>
    <lineage>
        <taxon>Bacteria</taxon>
        <taxon>Bacillati</taxon>
        <taxon>Actinomycetota</taxon>
        <taxon>Actinomycetes</taxon>
        <taxon>Micromonosporales</taxon>
        <taxon>Micromonosporaceae</taxon>
        <taxon>Rugosimonospora</taxon>
    </lineage>
</organism>
<dbReference type="Gene3D" id="1.20.1250.20">
    <property type="entry name" value="MFS general substrate transporter like domains"/>
    <property type="match status" value="1"/>
</dbReference>
<dbReference type="InterPro" id="IPR011701">
    <property type="entry name" value="MFS"/>
</dbReference>
<keyword evidence="4 5" id="KW-0472">Membrane</keyword>
<feature type="transmembrane region" description="Helical" evidence="5">
    <location>
        <begin position="145"/>
        <end position="165"/>
    </location>
</feature>
<dbReference type="EMBL" id="BONZ01000086">
    <property type="protein sequence ID" value="GIH19860.1"/>
    <property type="molecule type" value="Genomic_DNA"/>
</dbReference>
<evidence type="ECO:0000259" key="6">
    <source>
        <dbReference type="PROSITE" id="PS50850"/>
    </source>
</evidence>
<dbReference type="Proteomes" id="UP000642748">
    <property type="component" value="Unassembled WGS sequence"/>
</dbReference>
<evidence type="ECO:0000256" key="1">
    <source>
        <dbReference type="ARBA" id="ARBA00004651"/>
    </source>
</evidence>
<comment type="subcellular location">
    <subcellularLocation>
        <location evidence="1">Cell membrane</location>
        <topology evidence="1">Multi-pass membrane protein</topology>
    </subcellularLocation>
</comment>
<dbReference type="InterPro" id="IPR036259">
    <property type="entry name" value="MFS_trans_sf"/>
</dbReference>
<dbReference type="GO" id="GO:0022857">
    <property type="term" value="F:transmembrane transporter activity"/>
    <property type="evidence" value="ECO:0007669"/>
    <property type="project" value="InterPro"/>
</dbReference>
<evidence type="ECO:0000313" key="8">
    <source>
        <dbReference type="Proteomes" id="UP000642748"/>
    </source>
</evidence>
<dbReference type="Pfam" id="PF07690">
    <property type="entry name" value="MFS_1"/>
    <property type="match status" value="1"/>
</dbReference>